<dbReference type="PROSITE" id="PS00786">
    <property type="entry name" value="5_NUCLEOTIDASE_2"/>
    <property type="match status" value="1"/>
</dbReference>
<reference evidence="2" key="1">
    <citation type="submission" date="2019-08" db="EMBL/GenBank/DDBJ databases">
        <authorList>
            <person name="Kucharzyk K."/>
            <person name="Murdoch R.W."/>
            <person name="Higgins S."/>
            <person name="Loffler F."/>
        </authorList>
    </citation>
    <scope>NUCLEOTIDE SEQUENCE</scope>
</reference>
<dbReference type="CDD" id="cd00845">
    <property type="entry name" value="MPP_UshA_N_like"/>
    <property type="match status" value="1"/>
</dbReference>
<accession>A0A644TZV5</accession>
<dbReference type="EC" id="3.1.3.-" evidence="2"/>
<dbReference type="GO" id="GO:0009166">
    <property type="term" value="P:nucleotide catabolic process"/>
    <property type="evidence" value="ECO:0007669"/>
    <property type="project" value="InterPro"/>
</dbReference>
<dbReference type="Gene3D" id="3.60.21.10">
    <property type="match status" value="1"/>
</dbReference>
<dbReference type="AlphaFoldDB" id="A0A644TZV5"/>
<keyword evidence="2" id="KW-0378">Hydrolase</keyword>
<organism evidence="2">
    <name type="scientific">bioreactor metagenome</name>
    <dbReference type="NCBI Taxonomy" id="1076179"/>
    <lineage>
        <taxon>unclassified sequences</taxon>
        <taxon>metagenomes</taxon>
        <taxon>ecological metagenomes</taxon>
    </lineage>
</organism>
<dbReference type="PROSITE" id="PS00785">
    <property type="entry name" value="5_NUCLEOTIDASE_1"/>
    <property type="match status" value="1"/>
</dbReference>
<comment type="caution">
    <text evidence="2">The sequence shown here is derived from an EMBL/GenBank/DDBJ whole genome shotgun (WGS) entry which is preliminary data.</text>
</comment>
<dbReference type="InterPro" id="IPR006179">
    <property type="entry name" value="5_nucleotidase/apyrase"/>
</dbReference>
<dbReference type="GO" id="GO:0000166">
    <property type="term" value="F:nucleotide binding"/>
    <property type="evidence" value="ECO:0007669"/>
    <property type="project" value="InterPro"/>
</dbReference>
<feature type="domain" description="Calcineurin-like phosphoesterase" evidence="1">
    <location>
        <begin position="28"/>
        <end position="243"/>
    </location>
</feature>
<dbReference type="GO" id="GO:0016788">
    <property type="term" value="F:hydrolase activity, acting on ester bonds"/>
    <property type="evidence" value="ECO:0007669"/>
    <property type="project" value="InterPro"/>
</dbReference>
<name>A0A644TZV5_9ZZZZ</name>
<dbReference type="PANTHER" id="PTHR11575:SF24">
    <property type="entry name" value="5'-NUCLEOTIDASE"/>
    <property type="match status" value="1"/>
</dbReference>
<dbReference type="InterPro" id="IPR006146">
    <property type="entry name" value="5'-Nucleotdase_CS"/>
</dbReference>
<protein>
    <submittedName>
        <fullName evidence="2">Mannosylglucosyl-3-phosphoglycerate phosphatase</fullName>
        <ecNumber evidence="2">3.1.3.-</ecNumber>
    </submittedName>
</protein>
<dbReference type="InterPro" id="IPR029052">
    <property type="entry name" value="Metallo-depent_PP-like"/>
</dbReference>
<dbReference type="PANTHER" id="PTHR11575">
    <property type="entry name" value="5'-NUCLEOTIDASE-RELATED"/>
    <property type="match status" value="1"/>
</dbReference>
<dbReference type="SUPFAM" id="SSF56300">
    <property type="entry name" value="Metallo-dependent phosphatases"/>
    <property type="match status" value="1"/>
</dbReference>
<evidence type="ECO:0000259" key="1">
    <source>
        <dbReference type="Pfam" id="PF00149"/>
    </source>
</evidence>
<dbReference type="PRINTS" id="PR01607">
    <property type="entry name" value="APYRASEFAMLY"/>
</dbReference>
<dbReference type="GO" id="GO:0046872">
    <property type="term" value="F:metal ion binding"/>
    <property type="evidence" value="ECO:0007669"/>
    <property type="project" value="InterPro"/>
</dbReference>
<evidence type="ECO:0000313" key="2">
    <source>
        <dbReference type="EMBL" id="MPL72484.1"/>
    </source>
</evidence>
<dbReference type="InterPro" id="IPR004843">
    <property type="entry name" value="Calcineurin-like_PHP"/>
</dbReference>
<gene>
    <name evidence="2" type="primary">mggB_2</name>
    <name evidence="2" type="ORF">SDC9_18269</name>
</gene>
<sequence>MKTKTLISISVAALMLSTSCGVEAQNLVILHTNDTHSNIEPLTSGRNAGLGGVQRRANYIASVRAENKNVLLLDAGDYNQGTPYFTLFGGEVEIELNNAMGYDAVSLGNHEFDNGVDHLANRLKKAKYATLCANYDFKGTPLAGIIKPYTIIKRGGKKIGIIGVMLDLKGYVAENSRKGIKYKNPVPIVNELAEMLRNKKGCDLIIVVSHLGYDGGTPEKPADKELAALTSNVDIIIGGHSHTFMESPERVINRDGKGVIINQTGAAGVFVGRIDITFPN</sequence>
<dbReference type="EMBL" id="VSSQ01000066">
    <property type="protein sequence ID" value="MPL72484.1"/>
    <property type="molecule type" value="Genomic_DNA"/>
</dbReference>
<dbReference type="Pfam" id="PF00149">
    <property type="entry name" value="Metallophos"/>
    <property type="match status" value="1"/>
</dbReference>
<dbReference type="PROSITE" id="PS51257">
    <property type="entry name" value="PROKAR_LIPOPROTEIN"/>
    <property type="match status" value="1"/>
</dbReference>
<proteinExistence type="predicted"/>